<dbReference type="EMBL" id="QNVT01000018">
    <property type="protein sequence ID" value="REC61091.1"/>
    <property type="molecule type" value="Genomic_DNA"/>
</dbReference>
<dbReference type="PANTHER" id="PTHR37314">
    <property type="entry name" value="SLR0142 PROTEIN"/>
    <property type="match status" value="1"/>
</dbReference>
<dbReference type="Proteomes" id="UP000256686">
    <property type="component" value="Unassembled WGS sequence"/>
</dbReference>
<dbReference type="PANTHER" id="PTHR37314:SF4">
    <property type="entry name" value="UPF0700 TRANSMEMBRANE PROTEIN YOAK"/>
    <property type="match status" value="1"/>
</dbReference>
<protein>
    <submittedName>
        <fullName evidence="2">DUF1275 domain-containing protein</fullName>
    </submittedName>
</protein>
<feature type="transmembrane region" description="Helical" evidence="1">
    <location>
        <begin position="126"/>
        <end position="145"/>
    </location>
</feature>
<keyword evidence="3" id="KW-1185">Reference proteome</keyword>
<gene>
    <name evidence="2" type="ORF">DRF65_17670</name>
</gene>
<accession>A0A3D9C6J1</accession>
<keyword evidence="1" id="KW-0472">Membrane</keyword>
<dbReference type="InterPro" id="IPR010699">
    <property type="entry name" value="DUF1275"/>
</dbReference>
<organism evidence="2 3">
    <name type="scientific">Chryseobacterium pennae</name>
    <dbReference type="NCBI Taxonomy" id="2258962"/>
    <lineage>
        <taxon>Bacteria</taxon>
        <taxon>Pseudomonadati</taxon>
        <taxon>Bacteroidota</taxon>
        <taxon>Flavobacteriia</taxon>
        <taxon>Flavobacteriales</taxon>
        <taxon>Weeksellaceae</taxon>
        <taxon>Chryseobacterium group</taxon>
        <taxon>Chryseobacterium</taxon>
    </lineage>
</organism>
<keyword evidence="1" id="KW-0812">Transmembrane</keyword>
<dbReference type="AlphaFoldDB" id="A0A3D9C6J1"/>
<dbReference type="RefSeq" id="WP_115972073.1">
    <property type="nucleotide sequence ID" value="NZ_QNVT01000018.1"/>
</dbReference>
<feature type="transmembrane region" description="Helical" evidence="1">
    <location>
        <begin position="212"/>
        <end position="229"/>
    </location>
</feature>
<evidence type="ECO:0000313" key="3">
    <source>
        <dbReference type="Proteomes" id="UP000256686"/>
    </source>
</evidence>
<keyword evidence="1" id="KW-1133">Transmembrane helix</keyword>
<proteinExistence type="predicted"/>
<name>A0A3D9C6J1_9FLAO</name>
<dbReference type="Pfam" id="PF06912">
    <property type="entry name" value="DUF1275"/>
    <property type="match status" value="1"/>
</dbReference>
<evidence type="ECO:0000313" key="2">
    <source>
        <dbReference type="EMBL" id="REC61091.1"/>
    </source>
</evidence>
<sequence length="275" mass="31248">MLRNYSNSRTLGDNIRLGTLTAFTAGTINIASLLIFLSFTSNVTGHYAILAAEISKGNWSQVGIMGSWIFLFFFGSFLSNFIVINFNKKSKYFAHAMPLVLEILCLFGVGVYGQLYYQKTLMETEILVAVMLFATGLQNGLTASISNFSVKTTHLTGTTTDLGILVSMFTQKKYRKNGELIGRAKLLLSIMIAYVLGAVFSGLTYYYLEFRVFYVISLCLMIVIGYDAYKIHVRHFNTKYRYNRIYKKPNLLAYLYEKIHGIPKTNKKRKLVFDD</sequence>
<feature type="transmembrane region" description="Helical" evidence="1">
    <location>
        <begin position="186"/>
        <end position="206"/>
    </location>
</feature>
<evidence type="ECO:0000256" key="1">
    <source>
        <dbReference type="SAM" id="Phobius"/>
    </source>
</evidence>
<feature type="transmembrane region" description="Helical" evidence="1">
    <location>
        <begin position="59"/>
        <end position="84"/>
    </location>
</feature>
<feature type="transmembrane region" description="Helical" evidence="1">
    <location>
        <begin position="20"/>
        <end position="39"/>
    </location>
</feature>
<comment type="caution">
    <text evidence="2">The sequence shown here is derived from an EMBL/GenBank/DDBJ whole genome shotgun (WGS) entry which is preliminary data.</text>
</comment>
<reference evidence="3" key="1">
    <citation type="submission" date="2018-06" db="EMBL/GenBank/DDBJ databases">
        <authorList>
            <person name="Lum Nde A."/>
            <person name="Hugo C."/>
        </authorList>
    </citation>
    <scope>NUCLEOTIDE SEQUENCE [LARGE SCALE GENOMIC DNA]</scope>
    <source>
        <strain evidence="3">1_F178</strain>
    </source>
</reference>
<feature type="transmembrane region" description="Helical" evidence="1">
    <location>
        <begin position="96"/>
        <end position="114"/>
    </location>
</feature>